<dbReference type="Gene3D" id="3.20.20.370">
    <property type="entry name" value="Glycoside hydrolase/deacetylase"/>
    <property type="match status" value="1"/>
</dbReference>
<dbReference type="EMBL" id="CP120733">
    <property type="protein sequence ID" value="WFD11123.1"/>
    <property type="molecule type" value="Genomic_DNA"/>
</dbReference>
<dbReference type="CDD" id="cd10924">
    <property type="entry name" value="CE4_COG4878"/>
    <property type="match status" value="1"/>
</dbReference>
<evidence type="ECO:0000313" key="1">
    <source>
        <dbReference type="EMBL" id="WFD11123.1"/>
    </source>
</evidence>
<proteinExistence type="predicted"/>
<dbReference type="InterPro" id="IPR011330">
    <property type="entry name" value="Glyco_hydro/deAcase_b/a-brl"/>
</dbReference>
<keyword evidence="2" id="KW-1185">Reference proteome</keyword>
<organism evidence="1 2">
    <name type="scientific">Tepidibacter hydrothermalis</name>
    <dbReference type="NCBI Taxonomy" id="3036126"/>
    <lineage>
        <taxon>Bacteria</taxon>
        <taxon>Bacillati</taxon>
        <taxon>Bacillota</taxon>
        <taxon>Clostridia</taxon>
        <taxon>Peptostreptococcales</taxon>
        <taxon>Peptostreptococcaceae</taxon>
        <taxon>Tepidibacter</taxon>
    </lineage>
</organism>
<evidence type="ECO:0000313" key="2">
    <source>
        <dbReference type="Proteomes" id="UP001222800"/>
    </source>
</evidence>
<dbReference type="Proteomes" id="UP001222800">
    <property type="component" value="Chromosome"/>
</dbReference>
<reference evidence="1 2" key="1">
    <citation type="submission" date="2023-03" db="EMBL/GenBank/DDBJ databases">
        <title>Complete genome sequence of Tepidibacter sp. SWIR-1, isolated from a deep-sea hydrothermal vent.</title>
        <authorList>
            <person name="Li X."/>
        </authorList>
    </citation>
    <scope>NUCLEOTIDE SEQUENCE [LARGE SCALE GENOMIC DNA]</scope>
    <source>
        <strain evidence="1 2">SWIR-1</strain>
    </source>
</reference>
<dbReference type="Gene3D" id="3.40.50.880">
    <property type="match status" value="1"/>
</dbReference>
<accession>A0ABY8EDV1</accession>
<dbReference type="SUPFAM" id="SSF88713">
    <property type="entry name" value="Glycoside hydrolase/deacetylase"/>
    <property type="match status" value="1"/>
</dbReference>
<dbReference type="InterPro" id="IPR018695">
    <property type="entry name" value="DUF2194"/>
</dbReference>
<dbReference type="RefSeq" id="WP_277733096.1">
    <property type="nucleotide sequence ID" value="NZ_CP120733.1"/>
</dbReference>
<dbReference type="Pfam" id="PF09960">
    <property type="entry name" value="DUF2194"/>
    <property type="match status" value="1"/>
</dbReference>
<dbReference type="SUPFAM" id="SSF52317">
    <property type="entry name" value="Class I glutamine amidotransferase-like"/>
    <property type="match status" value="1"/>
</dbReference>
<protein>
    <submittedName>
        <fullName evidence="1">DUF2194 domain-containing protein</fullName>
    </submittedName>
</protein>
<name>A0ABY8EDV1_9FIRM</name>
<sequence>MNIKKSSIYILVSILICAIIIQLVRSGVFEKTFNINQNYQESKLNYISSTIPIDYKKILVLYSNKDKGSRDIYNNMYYTFNMAKLNYKLVDIESKEAEKEIEKLKKDDVLVIGSERLYEIRNTNTIRNYIKNGGNTVFLVRAFFNEFNDIVGIKENKGFLTKSLYGFKFEKDIFPGLDEIEIKSKKVVHSSLDVILNNNVDVLATSENKPIIWTNKYGKGEILYVNSTLLMDKVNRGLMLQYISYMGDYFLSTIFNAKIVDIDDFPSPIKQGKDDIIYSQYNMDNNSFYKNIWWSDMYNLAEKYNIKYTGLIIGTYTDKTEKPLKKLNKLQLQDIKYFGRRLSETQGEIGVHGYNHNSLALKGQMNFEDYGYNEWESRETMEESLKILKNNIENMYGNIKIYTYVPPSNIISKDGKIAVKKVFKDLKVFASLYTGESEKGVLYQEFGKDPDVSGTYDFPRLSSGQDYSPELMWDIYNGIAHYGIFNHFIHPDDILDEERSNGRTWNEMKKDLSSIFSDVYDKFSYLRPMTNIKAYREYVEKEELKVYLTKKDKVINIYHDKLIPPAYHYLRIKEDKISSIDGGKFTLIDKDTGLYLIEANESKIEIKLK</sequence>
<dbReference type="InterPro" id="IPR029062">
    <property type="entry name" value="Class_I_gatase-like"/>
</dbReference>
<gene>
    <name evidence="1" type="ORF">P4S50_03340</name>
</gene>